<dbReference type="GO" id="GO:0003700">
    <property type="term" value="F:DNA-binding transcription factor activity"/>
    <property type="evidence" value="ECO:0007669"/>
    <property type="project" value="InterPro"/>
</dbReference>
<proteinExistence type="predicted"/>
<dbReference type="CDD" id="cd00018">
    <property type="entry name" value="AP2"/>
    <property type="match status" value="1"/>
</dbReference>
<evidence type="ECO:0000256" key="4">
    <source>
        <dbReference type="ARBA" id="ARBA00023163"/>
    </source>
</evidence>
<evidence type="ECO:0000259" key="7">
    <source>
        <dbReference type="PROSITE" id="PS51032"/>
    </source>
</evidence>
<feature type="region of interest" description="Disordered" evidence="6">
    <location>
        <begin position="57"/>
        <end position="85"/>
    </location>
</feature>
<dbReference type="PROSITE" id="PS51032">
    <property type="entry name" value="AP2_ERF"/>
    <property type="match status" value="1"/>
</dbReference>
<evidence type="ECO:0000256" key="6">
    <source>
        <dbReference type="SAM" id="MobiDB-lite"/>
    </source>
</evidence>
<dbReference type="GeneID" id="105162118"/>
<evidence type="ECO:0000256" key="3">
    <source>
        <dbReference type="ARBA" id="ARBA00023125"/>
    </source>
</evidence>
<keyword evidence="4" id="KW-0804">Transcription</keyword>
<organism evidence="8 9">
    <name type="scientific">Sesamum indicum</name>
    <name type="common">Oriental sesame</name>
    <name type="synonym">Sesamum orientale</name>
    <dbReference type="NCBI Taxonomy" id="4182"/>
    <lineage>
        <taxon>Eukaryota</taxon>
        <taxon>Viridiplantae</taxon>
        <taxon>Streptophyta</taxon>
        <taxon>Embryophyta</taxon>
        <taxon>Tracheophyta</taxon>
        <taxon>Spermatophyta</taxon>
        <taxon>Magnoliopsida</taxon>
        <taxon>eudicotyledons</taxon>
        <taxon>Gunneridae</taxon>
        <taxon>Pentapetalae</taxon>
        <taxon>asterids</taxon>
        <taxon>lamiids</taxon>
        <taxon>Lamiales</taxon>
        <taxon>Pedaliaceae</taxon>
        <taxon>Sesamum</taxon>
    </lineage>
</organism>
<dbReference type="InterPro" id="IPR036955">
    <property type="entry name" value="AP2/ERF_dom_sf"/>
</dbReference>
<dbReference type="GO" id="GO:0005634">
    <property type="term" value="C:nucleus"/>
    <property type="evidence" value="ECO:0007669"/>
    <property type="project" value="UniProtKB-SubCell"/>
</dbReference>
<dbReference type="OrthoDB" id="885920at2759"/>
<keyword evidence="3" id="KW-0238">DNA-binding</keyword>
<dbReference type="InterPro" id="IPR001471">
    <property type="entry name" value="AP2/ERF_dom"/>
</dbReference>
<dbReference type="AlphaFoldDB" id="A0A6I9T3U0"/>
<evidence type="ECO:0000313" key="9">
    <source>
        <dbReference type="RefSeq" id="XP_011078371.1"/>
    </source>
</evidence>
<evidence type="ECO:0000313" key="8">
    <source>
        <dbReference type="Proteomes" id="UP000504604"/>
    </source>
</evidence>
<dbReference type="InterPro" id="IPR050913">
    <property type="entry name" value="AP2/ERF_ERF"/>
</dbReference>
<gene>
    <name evidence="9" type="primary">LOC105162118</name>
</gene>
<reference evidence="8" key="1">
    <citation type="submission" date="2024-10" db="UniProtKB">
        <authorList>
            <consortium name="RefSeq"/>
        </authorList>
    </citation>
    <scope>NUCLEOTIDE SEQUENCE [LARGE SCALE GENOMIC DNA]</scope>
    <source>
        <strain evidence="8">cv. Zhongzhi No. 13</strain>
    </source>
</reference>
<comment type="subcellular location">
    <subcellularLocation>
        <location evidence="1">Nucleus</location>
    </subcellularLocation>
</comment>
<sequence>MESKKSQWASERREFIGVSRRKSGKYAARITHPLMKKRLWLGSFSTPEEAYKAYLSKKKSSVQDSSSSDLSSETDHANAVKEESFGENNIPQLNQEVKFGVLNGVQIVDRNGFLIGEFSKLDDLSICASKDGALLGCPDVGVSKLYELDQTLINVWDLGPTLCI</sequence>
<feature type="compositionally biased region" description="Basic and acidic residues" evidence="6">
    <location>
        <begin position="73"/>
        <end position="84"/>
    </location>
</feature>
<keyword evidence="2" id="KW-0805">Transcription regulation</keyword>
<dbReference type="SMART" id="SM00380">
    <property type="entry name" value="AP2"/>
    <property type="match status" value="1"/>
</dbReference>
<feature type="domain" description="AP2/ERF" evidence="7">
    <location>
        <begin position="14"/>
        <end position="54"/>
    </location>
</feature>
<accession>A0A6I9T3U0</accession>
<dbReference type="InParanoid" id="A0A6I9T3U0"/>
<evidence type="ECO:0000256" key="1">
    <source>
        <dbReference type="ARBA" id="ARBA00004123"/>
    </source>
</evidence>
<dbReference type="PANTHER" id="PTHR31194">
    <property type="entry name" value="SHN SHINE , DNA BINDING / TRANSCRIPTION FACTOR"/>
    <property type="match status" value="1"/>
</dbReference>
<evidence type="ECO:0000256" key="5">
    <source>
        <dbReference type="ARBA" id="ARBA00023242"/>
    </source>
</evidence>
<dbReference type="PANTHER" id="PTHR31194:SF62">
    <property type="entry name" value="ETHYLENE-RESPONSIVE TRANSCRIPTION FACTOR ERF118"/>
    <property type="match status" value="1"/>
</dbReference>
<feature type="compositionally biased region" description="Low complexity" evidence="6">
    <location>
        <begin position="62"/>
        <end position="71"/>
    </location>
</feature>
<dbReference type="SUPFAM" id="SSF54171">
    <property type="entry name" value="DNA-binding domain"/>
    <property type="match status" value="1"/>
</dbReference>
<dbReference type="KEGG" id="sind:105162118"/>
<dbReference type="InterPro" id="IPR016177">
    <property type="entry name" value="DNA-bd_dom_sf"/>
</dbReference>
<dbReference type="RefSeq" id="XP_011078371.1">
    <property type="nucleotide sequence ID" value="XM_011080069.1"/>
</dbReference>
<protein>
    <submittedName>
        <fullName evidence="9">Ethylene-responsive transcription factor 10-like</fullName>
    </submittedName>
</protein>
<evidence type="ECO:0000256" key="2">
    <source>
        <dbReference type="ARBA" id="ARBA00023015"/>
    </source>
</evidence>
<name>A0A6I9T3U0_SESIN</name>
<dbReference type="Gene3D" id="3.30.730.10">
    <property type="entry name" value="AP2/ERF domain"/>
    <property type="match status" value="1"/>
</dbReference>
<keyword evidence="8" id="KW-1185">Reference proteome</keyword>
<keyword evidence="5" id="KW-0539">Nucleus</keyword>
<dbReference type="Proteomes" id="UP000504604">
    <property type="component" value="Linkage group LG1"/>
</dbReference>
<dbReference type="GO" id="GO:0003677">
    <property type="term" value="F:DNA binding"/>
    <property type="evidence" value="ECO:0007669"/>
    <property type="project" value="UniProtKB-KW"/>
</dbReference>
<reference evidence="9" key="2">
    <citation type="submission" date="2025-08" db="UniProtKB">
        <authorList>
            <consortium name="RefSeq"/>
        </authorList>
    </citation>
    <scope>IDENTIFICATION</scope>
</reference>